<organism evidence="1">
    <name type="scientific">Oceaniferula spumae</name>
    <dbReference type="NCBI Taxonomy" id="2979115"/>
    <lineage>
        <taxon>Bacteria</taxon>
        <taxon>Pseudomonadati</taxon>
        <taxon>Verrucomicrobiota</taxon>
        <taxon>Verrucomicrobiia</taxon>
        <taxon>Verrucomicrobiales</taxon>
        <taxon>Verrucomicrobiaceae</taxon>
        <taxon>Oceaniferula</taxon>
    </lineage>
</organism>
<gene>
    <name evidence="1" type="ORF">NT6N_34350</name>
</gene>
<reference evidence="1" key="1">
    <citation type="submission" date="2024-07" db="EMBL/GenBank/DDBJ databases">
        <title>Complete genome sequence of Verrucomicrobiaceae bacterium NT6N.</title>
        <authorList>
            <person name="Huang C."/>
            <person name="Takami H."/>
            <person name="Hamasaki K."/>
        </authorList>
    </citation>
    <scope>NUCLEOTIDE SEQUENCE</scope>
    <source>
        <strain evidence="1">NT6N</strain>
    </source>
</reference>
<sequence>MAYRGDRKDLMNDLIDIQMMKASPAGIANVMANRAAGTITHFPQDLLRRNRNFCVIQSVIRVFQPRDF</sequence>
<evidence type="ECO:0000313" key="1">
    <source>
        <dbReference type="EMBL" id="BDS08395.1"/>
    </source>
</evidence>
<dbReference type="KEGG" id="osu:NT6N_34350"/>
<accession>A0AAT9FQT0</accession>
<name>A0AAT9FQT0_9BACT</name>
<dbReference type="EMBL" id="AP026866">
    <property type="protein sequence ID" value="BDS08395.1"/>
    <property type="molecule type" value="Genomic_DNA"/>
</dbReference>
<proteinExistence type="predicted"/>
<dbReference type="AlphaFoldDB" id="A0AAT9FQT0"/>
<protein>
    <submittedName>
        <fullName evidence="1">Uncharacterized protein</fullName>
    </submittedName>
</protein>